<reference evidence="8" key="1">
    <citation type="journal article" date="2023" name="G3 (Bethesda)">
        <title>Whole genome assembly and annotation of the endangered Caribbean coral Acropora cervicornis.</title>
        <authorList>
            <person name="Selwyn J.D."/>
            <person name="Vollmer S.V."/>
        </authorList>
    </citation>
    <scope>NUCLEOTIDE SEQUENCE</scope>
    <source>
        <strain evidence="8">K2</strain>
    </source>
</reference>
<feature type="compositionally biased region" description="Basic residues" evidence="4">
    <location>
        <begin position="227"/>
        <end position="236"/>
    </location>
</feature>
<accession>A0AAD9V5Q1</accession>
<dbReference type="GO" id="GO:0008270">
    <property type="term" value="F:zinc ion binding"/>
    <property type="evidence" value="ECO:0007669"/>
    <property type="project" value="UniProtKB-KW"/>
</dbReference>
<evidence type="ECO:0000313" key="8">
    <source>
        <dbReference type="EMBL" id="KAK2562052.1"/>
    </source>
</evidence>
<dbReference type="SUPFAM" id="SSF57850">
    <property type="entry name" value="RING/U-box"/>
    <property type="match status" value="1"/>
</dbReference>
<evidence type="ECO:0000313" key="9">
    <source>
        <dbReference type="Proteomes" id="UP001249851"/>
    </source>
</evidence>
<evidence type="ECO:0000256" key="4">
    <source>
        <dbReference type="SAM" id="MobiDB-lite"/>
    </source>
</evidence>
<sequence length="419" mass="47803">MKLTTRQKDYKMSLRSMQLDYLNPHILCVLCGGYLVDATTIVECLHSFCRSCIVKPDRTLQDIVYKIVPGIYHEEVNRRKEFDANQTKESEKVENTVSTHEDEKVKESLPFEDPVCITLEYFRKTRNRIEKEIFPTRYLRCSSLVTVSVLKKFVITKFAIPETHITEIIRSDEILDDDLTMKEVCRIYGLYSKPFVDLQYVFLEKNETATPMEKPKIPEVKRKRIKKRKEGKKLLKKCVSSGAHQRPRSDGTKKSKMHTSHKSENAANPETAPVQARSLENERKENLMPTDMGWFANTNKEDLVPNQVPSLAEHESVNKENNVSPCTNMASETSASVNDANTPFQKWTVDHDAATVIKIDDSSMVMSAVNGSMHVRSGNSEKTSRDSRVFNYPNEVHFSHTSGELESSASLQGLLQETS</sequence>
<keyword evidence="5" id="KW-0812">Transmembrane</keyword>
<evidence type="ECO:0000256" key="2">
    <source>
        <dbReference type="ARBA" id="ARBA00022771"/>
    </source>
</evidence>
<proteinExistence type="predicted"/>
<dbReference type="GO" id="GO:1990841">
    <property type="term" value="F:promoter-specific chromatin binding"/>
    <property type="evidence" value="ECO:0007669"/>
    <property type="project" value="TreeGrafter"/>
</dbReference>
<dbReference type="PROSITE" id="PS00518">
    <property type="entry name" value="ZF_RING_1"/>
    <property type="match status" value="1"/>
</dbReference>
<reference evidence="8" key="2">
    <citation type="journal article" date="2023" name="Science">
        <title>Genomic signatures of disease resistance in endangered staghorn corals.</title>
        <authorList>
            <person name="Vollmer S.V."/>
            <person name="Selwyn J.D."/>
            <person name="Despard B.A."/>
            <person name="Roesel C.L."/>
        </authorList>
    </citation>
    <scope>NUCLEOTIDE SEQUENCE</scope>
    <source>
        <strain evidence="8">K2</strain>
    </source>
</reference>
<dbReference type="InterPro" id="IPR017907">
    <property type="entry name" value="Znf_RING_CS"/>
</dbReference>
<keyword evidence="2" id="KW-0863">Zinc-finger</keyword>
<keyword evidence="9" id="KW-1185">Reference proteome</keyword>
<keyword evidence="3" id="KW-0862">Zinc</keyword>
<dbReference type="AlphaFoldDB" id="A0AAD9V5Q1"/>
<evidence type="ECO:0000256" key="5">
    <source>
        <dbReference type="SAM" id="Phobius"/>
    </source>
</evidence>
<feature type="domain" description="RAWUL" evidence="7">
    <location>
        <begin position="137"/>
        <end position="188"/>
    </location>
</feature>
<comment type="caution">
    <text evidence="8">The sequence shown here is derived from an EMBL/GenBank/DDBJ whole genome shotgun (WGS) entry which is preliminary data.</text>
</comment>
<dbReference type="Pfam" id="PF16207">
    <property type="entry name" value="RAWUL"/>
    <property type="match status" value="1"/>
</dbReference>
<evidence type="ECO:0000256" key="3">
    <source>
        <dbReference type="ARBA" id="ARBA00022833"/>
    </source>
</evidence>
<keyword evidence="5" id="KW-0472">Membrane</keyword>
<evidence type="ECO:0000259" key="6">
    <source>
        <dbReference type="Pfam" id="PF00097"/>
    </source>
</evidence>
<keyword evidence="1" id="KW-0479">Metal-binding</keyword>
<dbReference type="PANTHER" id="PTHR10825:SF29">
    <property type="entry name" value="POLYCOMB GROUP RING FINGER PROTEIN 1"/>
    <property type="match status" value="1"/>
</dbReference>
<feature type="transmembrane region" description="Helical" evidence="5">
    <location>
        <begin position="21"/>
        <end position="42"/>
    </location>
</feature>
<evidence type="ECO:0000256" key="1">
    <source>
        <dbReference type="ARBA" id="ARBA00022723"/>
    </source>
</evidence>
<keyword evidence="5" id="KW-1133">Transmembrane helix</keyword>
<dbReference type="PANTHER" id="PTHR10825">
    <property type="entry name" value="RING FINGER DOMAIN-CONTAINING, POLYCOMB GROUP COMPONENT"/>
    <property type="match status" value="1"/>
</dbReference>
<dbReference type="Proteomes" id="UP001249851">
    <property type="component" value="Unassembled WGS sequence"/>
</dbReference>
<dbReference type="InterPro" id="IPR018957">
    <property type="entry name" value="Znf_C3HC4_RING-type"/>
</dbReference>
<dbReference type="GO" id="GO:0000122">
    <property type="term" value="P:negative regulation of transcription by RNA polymerase II"/>
    <property type="evidence" value="ECO:0007669"/>
    <property type="project" value="TreeGrafter"/>
</dbReference>
<dbReference type="GO" id="GO:0035102">
    <property type="term" value="C:PRC1 complex"/>
    <property type="evidence" value="ECO:0007669"/>
    <property type="project" value="TreeGrafter"/>
</dbReference>
<dbReference type="Gene3D" id="3.10.20.90">
    <property type="entry name" value="Phosphatidylinositol 3-kinase Catalytic Subunit, Chain A, domain 1"/>
    <property type="match status" value="1"/>
</dbReference>
<dbReference type="EMBL" id="JARQWQ010000030">
    <property type="protein sequence ID" value="KAK2562052.1"/>
    <property type="molecule type" value="Genomic_DNA"/>
</dbReference>
<dbReference type="Pfam" id="PF00097">
    <property type="entry name" value="zf-C3HC4"/>
    <property type="match status" value="1"/>
</dbReference>
<dbReference type="InterPro" id="IPR032443">
    <property type="entry name" value="RAWUL"/>
</dbReference>
<feature type="domain" description="Zinc finger C3HC4 RING-type" evidence="6">
    <location>
        <begin position="28"/>
        <end position="54"/>
    </location>
</feature>
<name>A0AAD9V5Q1_ACRCE</name>
<evidence type="ECO:0000259" key="7">
    <source>
        <dbReference type="Pfam" id="PF16207"/>
    </source>
</evidence>
<organism evidence="8 9">
    <name type="scientific">Acropora cervicornis</name>
    <name type="common">Staghorn coral</name>
    <dbReference type="NCBI Taxonomy" id="6130"/>
    <lineage>
        <taxon>Eukaryota</taxon>
        <taxon>Metazoa</taxon>
        <taxon>Cnidaria</taxon>
        <taxon>Anthozoa</taxon>
        <taxon>Hexacorallia</taxon>
        <taxon>Scleractinia</taxon>
        <taxon>Astrocoeniina</taxon>
        <taxon>Acroporidae</taxon>
        <taxon>Acropora</taxon>
    </lineage>
</organism>
<protein>
    <submittedName>
        <fullName evidence="8">Polycomb complex protein BMI-1</fullName>
    </submittedName>
</protein>
<gene>
    <name evidence="8" type="ORF">P5673_014791</name>
</gene>
<dbReference type="Gene3D" id="3.30.40.10">
    <property type="entry name" value="Zinc/RING finger domain, C3HC4 (zinc finger)"/>
    <property type="match status" value="1"/>
</dbReference>
<feature type="region of interest" description="Disordered" evidence="4">
    <location>
        <begin position="227"/>
        <end position="274"/>
    </location>
</feature>
<dbReference type="InterPro" id="IPR013083">
    <property type="entry name" value="Znf_RING/FYVE/PHD"/>
</dbReference>